<accession>A0ABP7LCJ7</accession>
<sequence>MPAPESFSNRPLGVDLLAVGDGYSCAGTSRAVGAWYDAVIDRRSAKEDLHGLPERGHIILYMRFFEDTTQR</sequence>
<organism evidence="1 2">
    <name type="scientific">Streptomyces lannensis</name>
    <dbReference type="NCBI Taxonomy" id="766498"/>
    <lineage>
        <taxon>Bacteria</taxon>
        <taxon>Bacillati</taxon>
        <taxon>Actinomycetota</taxon>
        <taxon>Actinomycetes</taxon>
        <taxon>Kitasatosporales</taxon>
        <taxon>Streptomycetaceae</taxon>
        <taxon>Streptomyces</taxon>
    </lineage>
</organism>
<dbReference type="EMBL" id="BAAAZA010000039">
    <property type="protein sequence ID" value="GAA3898410.1"/>
    <property type="molecule type" value="Genomic_DNA"/>
</dbReference>
<comment type="caution">
    <text evidence="1">The sequence shown here is derived from an EMBL/GenBank/DDBJ whole genome shotgun (WGS) entry which is preliminary data.</text>
</comment>
<gene>
    <name evidence="1" type="ORF">GCM10022207_78540</name>
</gene>
<reference evidence="2" key="1">
    <citation type="journal article" date="2019" name="Int. J. Syst. Evol. Microbiol.">
        <title>The Global Catalogue of Microorganisms (GCM) 10K type strain sequencing project: providing services to taxonomists for standard genome sequencing and annotation.</title>
        <authorList>
            <consortium name="The Broad Institute Genomics Platform"/>
            <consortium name="The Broad Institute Genome Sequencing Center for Infectious Disease"/>
            <person name="Wu L."/>
            <person name="Ma J."/>
        </authorList>
    </citation>
    <scope>NUCLEOTIDE SEQUENCE [LARGE SCALE GENOMIC DNA]</scope>
    <source>
        <strain evidence="2">JCM 16578</strain>
    </source>
</reference>
<evidence type="ECO:0000313" key="1">
    <source>
        <dbReference type="EMBL" id="GAA3898410.1"/>
    </source>
</evidence>
<proteinExistence type="predicted"/>
<dbReference type="Proteomes" id="UP001501563">
    <property type="component" value="Unassembled WGS sequence"/>
</dbReference>
<evidence type="ECO:0000313" key="2">
    <source>
        <dbReference type="Proteomes" id="UP001501563"/>
    </source>
</evidence>
<keyword evidence="2" id="KW-1185">Reference proteome</keyword>
<protein>
    <submittedName>
        <fullName evidence="1">Uncharacterized protein</fullName>
    </submittedName>
</protein>
<dbReference type="RefSeq" id="WP_389126572.1">
    <property type="nucleotide sequence ID" value="NZ_BAAAZA010000039.1"/>
</dbReference>
<name>A0ABP7LCJ7_9ACTN</name>